<dbReference type="InParanoid" id="A0A6P7IL14"/>
<name>A0A6P7IL14_9TELE</name>
<dbReference type="PROSITE" id="PS00610">
    <property type="entry name" value="NA_NEUROTRAN_SYMP_1"/>
    <property type="match status" value="1"/>
</dbReference>
<feature type="transmembrane region" description="Helical" evidence="10">
    <location>
        <begin position="33"/>
        <end position="50"/>
    </location>
</feature>
<feature type="transmembrane region" description="Helical" evidence="10">
    <location>
        <begin position="201"/>
        <end position="219"/>
    </location>
</feature>
<feature type="transmembrane region" description="Helical" evidence="10">
    <location>
        <begin position="281"/>
        <end position="298"/>
    </location>
</feature>
<feature type="binding site" evidence="6">
    <location>
        <position position="316"/>
    </location>
    <ligand>
        <name>Na(+)</name>
        <dbReference type="ChEBI" id="CHEBI:29101"/>
        <label>1</label>
    </ligand>
</feature>
<dbReference type="GeneID" id="114435481"/>
<dbReference type="GO" id="GO:0005332">
    <property type="term" value="F:gamma-aminobutyric acid:sodium:chloride symporter activity"/>
    <property type="evidence" value="ECO:0007669"/>
    <property type="project" value="TreeGrafter"/>
</dbReference>
<feature type="disulfide bond" evidence="7">
    <location>
        <begin position="147"/>
        <end position="156"/>
    </location>
</feature>
<evidence type="ECO:0000256" key="6">
    <source>
        <dbReference type="PIRSR" id="PIRSR600175-1"/>
    </source>
</evidence>
<reference evidence="12" key="1">
    <citation type="submission" date="2025-08" db="UniProtKB">
        <authorList>
            <consortium name="RefSeq"/>
        </authorList>
    </citation>
    <scope>IDENTIFICATION</scope>
</reference>
<comment type="subcellular location">
    <subcellularLocation>
        <location evidence="1">Membrane</location>
        <topology evidence="1">Multi-pass membrane protein</topology>
    </subcellularLocation>
</comment>
<feature type="binding site" evidence="6">
    <location>
        <position position="385"/>
    </location>
    <ligand>
        <name>Na(+)</name>
        <dbReference type="ChEBI" id="CHEBI:29101"/>
        <label>1</label>
    </ligand>
</feature>
<dbReference type="GO" id="GO:0046872">
    <property type="term" value="F:metal ion binding"/>
    <property type="evidence" value="ECO:0007669"/>
    <property type="project" value="UniProtKB-KW"/>
</dbReference>
<evidence type="ECO:0000256" key="3">
    <source>
        <dbReference type="ARBA" id="ARBA00022692"/>
    </source>
</evidence>
<dbReference type="GO" id="GO:0005886">
    <property type="term" value="C:plasma membrane"/>
    <property type="evidence" value="ECO:0007669"/>
    <property type="project" value="TreeGrafter"/>
</dbReference>
<dbReference type="GO" id="GO:0042995">
    <property type="term" value="C:cell projection"/>
    <property type="evidence" value="ECO:0007669"/>
    <property type="project" value="TreeGrafter"/>
</dbReference>
<evidence type="ECO:0000256" key="4">
    <source>
        <dbReference type="ARBA" id="ARBA00022989"/>
    </source>
</evidence>
<feature type="transmembrane region" description="Helical" evidence="10">
    <location>
        <begin position="310"/>
        <end position="336"/>
    </location>
</feature>
<keyword evidence="7" id="KW-1015">Disulfide bond</keyword>
<dbReference type="PANTHER" id="PTHR11616">
    <property type="entry name" value="SODIUM/CHLORIDE DEPENDENT TRANSPORTER"/>
    <property type="match status" value="1"/>
</dbReference>
<comment type="similarity">
    <text evidence="8">Belongs to the sodium:neurotransmitter symporter (SNF) (TC 2.A.22) family.</text>
</comment>
<feature type="region of interest" description="Disordered" evidence="9">
    <location>
        <begin position="1"/>
        <end position="26"/>
    </location>
</feature>
<feature type="binding site" evidence="6">
    <location>
        <position position="381"/>
    </location>
    <ligand>
        <name>Na(+)</name>
        <dbReference type="ChEBI" id="CHEBI:29101"/>
        <label>1</label>
    </ligand>
</feature>
<feature type="binding site" evidence="6">
    <location>
        <position position="384"/>
    </location>
    <ligand>
        <name>Na(+)</name>
        <dbReference type="ChEBI" id="CHEBI:29101"/>
        <label>1</label>
    </ligand>
</feature>
<dbReference type="InterPro" id="IPR000175">
    <property type="entry name" value="Na/ntran_symport"/>
</dbReference>
<dbReference type="AlphaFoldDB" id="A0A6P7IL14"/>
<keyword evidence="5 10" id="KW-0472">Membrane</keyword>
<dbReference type="PROSITE" id="PS00754">
    <property type="entry name" value="NA_NEUROTRAN_SYMP_2"/>
    <property type="match status" value="1"/>
</dbReference>
<evidence type="ECO:0000256" key="2">
    <source>
        <dbReference type="ARBA" id="ARBA00022448"/>
    </source>
</evidence>
<feature type="transmembrane region" description="Helical" evidence="10">
    <location>
        <begin position="115"/>
        <end position="135"/>
    </location>
</feature>
<evidence type="ECO:0000313" key="11">
    <source>
        <dbReference type="Proteomes" id="UP000515145"/>
    </source>
</evidence>
<organism evidence="11 12">
    <name type="scientific">Parambassis ranga</name>
    <name type="common">Indian glassy fish</name>
    <dbReference type="NCBI Taxonomy" id="210632"/>
    <lineage>
        <taxon>Eukaryota</taxon>
        <taxon>Metazoa</taxon>
        <taxon>Chordata</taxon>
        <taxon>Craniata</taxon>
        <taxon>Vertebrata</taxon>
        <taxon>Euteleostomi</taxon>
        <taxon>Actinopterygii</taxon>
        <taxon>Neopterygii</taxon>
        <taxon>Teleostei</taxon>
        <taxon>Neoteleostei</taxon>
        <taxon>Acanthomorphata</taxon>
        <taxon>Ovalentaria</taxon>
        <taxon>Ambassidae</taxon>
        <taxon>Parambassis</taxon>
    </lineage>
</organism>
<dbReference type="PANTHER" id="PTHR11616:SF249">
    <property type="entry name" value="SOLUTE CARRIER FAMILY 6 MEMBER 22, TANDEM DUPLICATE 2 ISOFORM X2-RELATED"/>
    <property type="match status" value="1"/>
</dbReference>
<evidence type="ECO:0000313" key="12">
    <source>
        <dbReference type="RefSeq" id="XP_028260974.1"/>
    </source>
</evidence>
<dbReference type="PRINTS" id="PR00176">
    <property type="entry name" value="NANEUSMPORT"/>
</dbReference>
<gene>
    <name evidence="12" type="primary">LOC114435481</name>
</gene>
<keyword evidence="2 8" id="KW-0813">Transport</keyword>
<feature type="transmembrane region" description="Helical" evidence="10">
    <location>
        <begin position="62"/>
        <end position="82"/>
    </location>
</feature>
<feature type="transmembrane region" description="Helical" evidence="10">
    <location>
        <begin position="413"/>
        <end position="430"/>
    </location>
</feature>
<keyword evidence="4 10" id="KW-1133">Transmembrane helix</keyword>
<accession>A0A6P7IL14</accession>
<dbReference type="Pfam" id="PF00209">
    <property type="entry name" value="SNF"/>
    <property type="match status" value="2"/>
</dbReference>
<evidence type="ECO:0000256" key="8">
    <source>
        <dbReference type="RuleBase" id="RU003732"/>
    </source>
</evidence>
<keyword evidence="11" id="KW-1185">Reference proteome</keyword>
<keyword evidence="6" id="KW-0479">Metal-binding</keyword>
<dbReference type="SUPFAM" id="SSF161070">
    <property type="entry name" value="SNF-like"/>
    <property type="match status" value="1"/>
</dbReference>
<protein>
    <recommendedName>
        <fullName evidence="8">Transporter</fullName>
    </recommendedName>
</protein>
<dbReference type="RefSeq" id="XP_028260974.1">
    <property type="nucleotide sequence ID" value="XM_028405173.1"/>
</dbReference>
<feature type="binding site" evidence="6">
    <location>
        <position position="48"/>
    </location>
    <ligand>
        <name>Na(+)</name>
        <dbReference type="ChEBI" id="CHEBI:29101"/>
        <label>1</label>
    </ligand>
</feature>
<dbReference type="InterPro" id="IPR037272">
    <property type="entry name" value="SNS_sf"/>
</dbReference>
<proteinExistence type="inferred from homology"/>
<feature type="transmembrane region" description="Helical" evidence="10">
    <location>
        <begin position="555"/>
        <end position="575"/>
    </location>
</feature>
<evidence type="ECO:0000256" key="10">
    <source>
        <dbReference type="SAM" id="Phobius"/>
    </source>
</evidence>
<keyword evidence="3 8" id="KW-0812">Transmembrane</keyword>
<dbReference type="Proteomes" id="UP000515145">
    <property type="component" value="Chromosome 5"/>
</dbReference>
<dbReference type="OrthoDB" id="6581954at2759"/>
<sequence>MMDKPCGPEDKFRLNTGHPAPSSHTRGQWSSKIEFLLAVAGQIIGLGNVWRFPYLCYKNGGGVFFIPYILFLFTCGIPLFLLETSLGQYTKQGSITCWKKICPLFEGMGYGSQVVVLYSSIYYIIILAWAFLYLFSSFSSELPWASCRNSWNTDKCVEFDRRSDYFNMSVPENATSPVREFWERRVLNITESINELGNVRWELALCLLLAWIICYFCVWRGVKSTGKVVYFTATFPYVMLAVLLVRGLTLPGASDGIKFYLYPDPSRLSDPQVWMDAGTQIFYSYAICIGCLMALGSYNKYNNNCYKDCVYLCLLNSGTSFVAGFAIFSALGFMAYEQNTDISKVAESGPGLAFIAYPRAVAMMPFPQIWSIFFFTMIILLGLDSEFVGLEALVTAISDLNPAFFYVAHRRKLLLLAISVVSFIIGLVMVTEVSEYVFFIITTRCWIRTADYRLVSPSQGGLYIFQVFDYYACSGMTLLLFAILQSVCIGWVYGAEQFYNNIEDMIGYRPLPLIKYCLKYITPVICMGTFIFSLVKHTPLKFNNTIEYPWWGYALGWWFTLSSTLIVPLWMLYNLSITPGTLRQRFSILCTPAEDLPLAKSELKSLELLDSPSAVDNMVSK</sequence>
<feature type="transmembrane region" description="Helical" evidence="10">
    <location>
        <begin position="369"/>
        <end position="393"/>
    </location>
</feature>
<keyword evidence="8" id="KW-0769">Symport</keyword>
<dbReference type="PROSITE" id="PS50267">
    <property type="entry name" value="NA_NEUROTRAN_SYMP_3"/>
    <property type="match status" value="1"/>
</dbReference>
<evidence type="ECO:0000256" key="9">
    <source>
        <dbReference type="SAM" id="MobiDB-lite"/>
    </source>
</evidence>
<dbReference type="FunCoup" id="A0A6P7IL14">
    <property type="interactions" value="11"/>
</dbReference>
<feature type="transmembrane region" description="Helical" evidence="10">
    <location>
        <begin position="468"/>
        <end position="495"/>
    </location>
</feature>
<feature type="compositionally biased region" description="Basic and acidic residues" evidence="9">
    <location>
        <begin position="1"/>
        <end position="13"/>
    </location>
</feature>
<feature type="binding site" evidence="6">
    <location>
        <position position="284"/>
    </location>
    <ligand>
        <name>Na(+)</name>
        <dbReference type="ChEBI" id="CHEBI:29101"/>
        <label>1</label>
    </ligand>
</feature>
<feature type="transmembrane region" description="Helical" evidence="10">
    <location>
        <begin position="516"/>
        <end position="535"/>
    </location>
</feature>
<feature type="binding site" evidence="6">
    <location>
        <position position="41"/>
    </location>
    <ligand>
        <name>Na(+)</name>
        <dbReference type="ChEBI" id="CHEBI:29101"/>
        <label>1</label>
    </ligand>
</feature>
<evidence type="ECO:0000256" key="5">
    <source>
        <dbReference type="ARBA" id="ARBA00023136"/>
    </source>
</evidence>
<evidence type="ECO:0000256" key="7">
    <source>
        <dbReference type="PIRSR" id="PIRSR600175-2"/>
    </source>
</evidence>
<evidence type="ECO:0000256" key="1">
    <source>
        <dbReference type="ARBA" id="ARBA00004141"/>
    </source>
</evidence>
<feature type="transmembrane region" description="Helical" evidence="10">
    <location>
        <begin position="228"/>
        <end position="248"/>
    </location>
</feature>
<dbReference type="CDD" id="cd11496">
    <property type="entry name" value="SLC6sbd-TauT-like"/>
    <property type="match status" value="1"/>
</dbReference>
<keyword evidence="6" id="KW-0915">Sodium</keyword>